<evidence type="ECO:0000256" key="24">
    <source>
        <dbReference type="SAM" id="Phobius"/>
    </source>
</evidence>
<proteinExistence type="inferred from homology"/>
<dbReference type="Pfam" id="PF07245">
    <property type="entry name" value="Phlebovirus_G2"/>
    <property type="match status" value="1"/>
</dbReference>
<keyword evidence="16 24" id="KW-0472">Membrane</keyword>
<keyword evidence="20" id="KW-1160">Virus entry into host cell</keyword>
<feature type="domain" description="Phlebovirus glycoprotein G2 C-terminal" evidence="28">
    <location>
        <begin position="1152"/>
        <end position="1310"/>
    </location>
</feature>
<organism evidence="29 30">
    <name type="scientific">Itaituba virus</name>
    <dbReference type="NCBI Taxonomy" id="655689"/>
    <lineage>
        <taxon>Viruses</taxon>
        <taxon>Riboviria</taxon>
        <taxon>Orthornavirae</taxon>
        <taxon>Negarnaviricota</taxon>
        <taxon>Polyploviricotina</taxon>
        <taxon>Bunyaviricetes</taxon>
        <taxon>Hareavirales</taxon>
        <taxon>Phenuiviridae</taxon>
        <taxon>Phlebovirus</taxon>
        <taxon>Phlebovirus itaitubaense</taxon>
    </lineage>
</organism>
<dbReference type="InterPro" id="IPR043603">
    <property type="entry name" value="Phlebo_G2_C"/>
</dbReference>
<dbReference type="Gene3D" id="2.60.40.3770">
    <property type="match status" value="1"/>
</dbReference>
<keyword evidence="10" id="KW-0732">Signal</keyword>
<evidence type="ECO:0000256" key="7">
    <source>
        <dbReference type="ARBA" id="ARBA00022581"/>
    </source>
</evidence>
<keyword evidence="13" id="KW-0946">Virion</keyword>
<dbReference type="GO" id="GO:0039654">
    <property type="term" value="P:fusion of virus membrane with host endosome membrane"/>
    <property type="evidence" value="ECO:0007669"/>
    <property type="project" value="UniProtKB-KW"/>
</dbReference>
<dbReference type="GO" id="GO:0044167">
    <property type="term" value="C:host cell endoplasmic reticulum membrane"/>
    <property type="evidence" value="ECO:0007669"/>
    <property type="project" value="UniProtKB-SubCell"/>
</dbReference>
<keyword evidence="8" id="KW-1162">Viral penetration into host cytoplasm</keyword>
<keyword evidence="12" id="KW-1040">Host Golgi apparatus</keyword>
<feature type="domain" description="Phlebovirus glycoprotein G2 fusion" evidence="26">
    <location>
        <begin position="815"/>
        <end position="1135"/>
    </location>
</feature>
<evidence type="ECO:0000256" key="14">
    <source>
        <dbReference type="ARBA" id="ARBA00022870"/>
    </source>
</evidence>
<feature type="transmembrane region" description="Helical" evidence="24">
    <location>
        <begin position="745"/>
        <end position="764"/>
    </location>
</feature>
<comment type="subcellular location">
    <subcellularLocation>
        <location evidence="1">Host Golgi apparatus membrane</location>
        <topology evidence="1">Single-pass type I membrane protein</topology>
    </subcellularLocation>
    <subcellularLocation>
        <location evidence="2">Host endoplasmic reticulum membrane</location>
        <topology evidence="2">Single-pass type I membrane protein</topology>
    </subcellularLocation>
    <subcellularLocation>
        <location evidence="3">Virion membrane</location>
        <topology evidence="3">Single-pass type I membrane protein</topology>
    </subcellularLocation>
</comment>
<evidence type="ECO:0000256" key="23">
    <source>
        <dbReference type="SAM" id="Coils"/>
    </source>
</evidence>
<dbReference type="GO" id="GO:0019062">
    <property type="term" value="P:virion attachment to host cell"/>
    <property type="evidence" value="ECO:0007669"/>
    <property type="project" value="UniProtKB-KW"/>
</dbReference>
<evidence type="ECO:0000259" key="25">
    <source>
        <dbReference type="Pfam" id="PF07243"/>
    </source>
</evidence>
<evidence type="ECO:0000259" key="28">
    <source>
        <dbReference type="Pfam" id="PF19019"/>
    </source>
</evidence>
<evidence type="ECO:0000256" key="18">
    <source>
        <dbReference type="ARBA" id="ARBA00023180"/>
    </source>
</evidence>
<keyword evidence="11" id="KW-1161">Viral attachment to host cell</keyword>
<evidence type="ECO:0000256" key="10">
    <source>
        <dbReference type="ARBA" id="ARBA00022729"/>
    </source>
</evidence>
<evidence type="ECO:0000256" key="19">
    <source>
        <dbReference type="ARBA" id="ARBA00023184"/>
    </source>
</evidence>
<evidence type="ECO:0000256" key="13">
    <source>
        <dbReference type="ARBA" id="ARBA00022844"/>
    </source>
</evidence>
<evidence type="ECO:0000313" key="30">
    <source>
        <dbReference type="Proteomes" id="UP000501375"/>
    </source>
</evidence>
<evidence type="ECO:0000313" key="29">
    <source>
        <dbReference type="EMBL" id="AEA30047.1"/>
    </source>
</evidence>
<dbReference type="GO" id="GO:0055036">
    <property type="term" value="C:virion membrane"/>
    <property type="evidence" value="ECO:0007669"/>
    <property type="project" value="UniProtKB-SubCell"/>
</dbReference>
<sequence>MRILAFLTNIMVAYAAYSISNWGLDGSDKVCLSNESPLEGLVHYWENGVKKRKLDKKIKNCKIGSEPLKEMDNRTVMSIIEQVQLSITNLRLTCTSESGIEGVYVDFNGLDDTEAGRNIVDCDNFKIISELGIDVGDGYSWVSQYNGSYAKEIREKDEIIRKLREGQENADILMRDDKNEILSLIRENQMLQHRISNLTGVVYNYNNSLRALEDDLALREEEHKKVKLEAEKSKMHLQQREHNASMDIIKLKSVLATALIATTVLPVIGASPQSNQVNAMNTYIHAKNRVHGGVFRYETDEDETCRGLNYGAKCISFDHMLKPHYYPFFNSHVMHMTPLEAYVENELTADENSSCEMGKGKSNKCLEGRSYIRGHCPIGITGVHYINDKGKIVLSKCSEQNYEITEDCMFCRQIKRNSGEKGVVKTSVSLQDVVCQKDSMEYSGPRISIKGVCSIGNIEYKKCTSYSQNYENVPFVVFKGKGKYYLDKLIINNVELVGNVSFICHKHKGHDNESQQREYKKTKLSDCSNVETGKSEVCTGDHIFCQKYTCSTASPSAKCFVAPGSGPILVNIMGSWIKPQCVGYENVLVRRENRATRPYSVSECRTCVYECGLSDISITSTGFEITSAVSCSHGSCVSTHQKPSTSIRIPYPGLLASTGGEVGIHLSHTGDSAGVHMKVHCPSRDVCETHHCFFCLKGIINYQCHTIVTSIVSSSIISLLFYVAFSILGKLLYFFHLIPKKLRSPLMWVWLLISYILCTIYRSYTGLKRKINMSIGWSNRPNQTPLSEVRVRRAIPRFDRTVFIILLLLPLALSCSESLISNSKQVRCTQDKSSLKCSVTATVTLKAGVIGAESCFVLKGPMEGQHKTIMIKTVSSEVICREGNSFWTSHYMPVCLSSRRCHLVGECHKNRCQSWADREVSKEFKGVSDNGIMSENKCFEQCGAMGCGCFNINPSCLFVHSYLKSTRNEAIRVFSCADWVHRLTLEVSGPDGEKDVVVLGSLGTKFLSWGTISLSLDAEGISGTNAISFLESSNGGFALYDEALSEMPREGFLGEIRCSSESAAIMAHSSCLRAPNIIKYKPMTDIIDCTAALVDPFAAFTKGSLPQVRNGMTFTSSIDKKTVQAFNSGSIKAMITINMDDHEIQFLSDFGRCESSFVNITGCYSCDYGARVCVRVNADKSSIYLARQDNNEFFMSFQVDQGVKDYCQILHFNSPNVEERMKYSCGAEEKLLNIKGVLISLGVSDLRNQTGGHSIVVNPRETSWNLGGWASGLFSWLGGTWSGILKILAFLLLGLLIILLTISLLKRVLLSAFIKTKVK</sequence>
<evidence type="ECO:0000256" key="17">
    <source>
        <dbReference type="ARBA" id="ARBA00023157"/>
    </source>
</evidence>
<keyword evidence="17" id="KW-1015">Disulfide bond</keyword>
<keyword evidence="5" id="KW-1168">Fusion of virus membrane with host membrane</keyword>
<evidence type="ECO:0000256" key="15">
    <source>
        <dbReference type="ARBA" id="ARBA00022989"/>
    </source>
</evidence>
<reference evidence="29 30" key="1">
    <citation type="journal article" date="2011" name="J. Virol.">
        <title>Characterization of the Candiru antigenic complex (Bunyaviridae: Phlebovirus), a highly diverse and reassorting group of viruses affecting humans in tropical America.</title>
        <authorList>
            <person name="Palacios G."/>
            <person name="Tesh R."/>
            <person name="Travassos da Rosa A."/>
            <person name="Savji N."/>
            <person name="Sze W."/>
            <person name="Jain K."/>
            <person name="Serge R."/>
            <person name="Guzman H."/>
            <person name="Guevara C."/>
            <person name="Nunes M.R."/>
            <person name="Nunes-Neto J.P."/>
            <person name="Kochel T."/>
            <person name="Hutchison S."/>
            <person name="Vasconcelos P.F."/>
            <person name="Lipkin W.I."/>
        </authorList>
    </citation>
    <scope>NUCLEOTIDE SEQUENCE [LARGE SCALE GENOMIC DNA]</scope>
</reference>
<dbReference type="GO" id="GO:0046718">
    <property type="term" value="P:symbiont entry into host cell"/>
    <property type="evidence" value="ECO:0007669"/>
    <property type="project" value="UniProtKB-KW"/>
</dbReference>
<name>F2W3R3_9VIRU</name>
<protein>
    <recommendedName>
        <fullName evidence="4">Envelopment polyprotein</fullName>
    </recommendedName>
    <alternativeName>
        <fullName evidence="21">M polyprotein</fullName>
    </alternativeName>
</protein>
<keyword evidence="9 24" id="KW-0812">Transmembrane</keyword>
<dbReference type="InterPro" id="IPR009878">
    <property type="entry name" value="Phlebovirus_G2_fusion"/>
</dbReference>
<dbReference type="KEGG" id="vg:65101177"/>
<feature type="domain" description="Phlebovirus glycoprotein G1" evidence="25">
    <location>
        <begin position="285"/>
        <end position="809"/>
    </location>
</feature>
<feature type="transmembrane region" description="Helical" evidence="24">
    <location>
        <begin position="1287"/>
        <end position="1305"/>
    </location>
</feature>
<feature type="domain" description="Phlebovirus nonstructural NS-M" evidence="27">
    <location>
        <begin position="3"/>
        <end position="267"/>
    </location>
</feature>
<evidence type="ECO:0000256" key="5">
    <source>
        <dbReference type="ARBA" id="ARBA00022506"/>
    </source>
</evidence>
<dbReference type="GeneID" id="65101177"/>
<evidence type="ECO:0000256" key="20">
    <source>
        <dbReference type="ARBA" id="ARBA00023296"/>
    </source>
</evidence>
<evidence type="ECO:0000256" key="1">
    <source>
        <dbReference type="ARBA" id="ARBA00004244"/>
    </source>
</evidence>
<dbReference type="Pfam" id="PF07243">
    <property type="entry name" value="Phlebovirus_G1"/>
    <property type="match status" value="1"/>
</dbReference>
<keyword evidence="14" id="KW-1043">Host membrane</keyword>
<evidence type="ECO:0000256" key="16">
    <source>
        <dbReference type="ARBA" id="ARBA00023136"/>
    </source>
</evidence>
<dbReference type="InterPro" id="IPR009879">
    <property type="entry name" value="Phlebovirus_NSM"/>
</dbReference>
<dbReference type="Pfam" id="PF07246">
    <property type="entry name" value="Phlebovirus_NSM"/>
    <property type="match status" value="1"/>
</dbReference>
<keyword evidence="23" id="KW-0175">Coiled coil</keyword>
<evidence type="ECO:0000256" key="9">
    <source>
        <dbReference type="ARBA" id="ARBA00022692"/>
    </source>
</evidence>
<evidence type="ECO:0000256" key="22">
    <source>
        <dbReference type="ARBA" id="ARBA00033745"/>
    </source>
</evidence>
<keyword evidence="15 24" id="KW-1133">Transmembrane helix</keyword>
<evidence type="ECO:0000256" key="12">
    <source>
        <dbReference type="ARBA" id="ARBA00022812"/>
    </source>
</evidence>
<keyword evidence="7" id="KW-0945">Host-virus interaction</keyword>
<keyword evidence="19" id="KW-1038">Host endoplasmic reticulum</keyword>
<evidence type="ECO:0000256" key="11">
    <source>
        <dbReference type="ARBA" id="ARBA00022804"/>
    </source>
</evidence>
<dbReference type="GO" id="GO:0016020">
    <property type="term" value="C:membrane"/>
    <property type="evidence" value="ECO:0007669"/>
    <property type="project" value="InterPro"/>
</dbReference>
<evidence type="ECO:0000256" key="3">
    <source>
        <dbReference type="ARBA" id="ARBA00004563"/>
    </source>
</evidence>
<evidence type="ECO:0000259" key="26">
    <source>
        <dbReference type="Pfam" id="PF07245"/>
    </source>
</evidence>
<evidence type="ECO:0000256" key="21">
    <source>
        <dbReference type="ARBA" id="ARBA00031199"/>
    </source>
</evidence>
<evidence type="ECO:0000256" key="4">
    <source>
        <dbReference type="ARBA" id="ARBA00015294"/>
    </source>
</evidence>
<dbReference type="Gene3D" id="2.60.98.50">
    <property type="match status" value="3"/>
</dbReference>
<comment type="similarity">
    <text evidence="22">Belongs to the phlebovirus envelope glycoprotein family.</text>
</comment>
<accession>F2W3R3</accession>
<dbReference type="Proteomes" id="UP000501375">
    <property type="component" value="Genome"/>
</dbReference>
<dbReference type="InterPro" id="IPR010826">
    <property type="entry name" value="Phlebovirus_G1"/>
</dbReference>
<feature type="coiled-coil region" evidence="23">
    <location>
        <begin position="209"/>
        <end position="238"/>
    </location>
</feature>
<keyword evidence="30" id="KW-1185">Reference proteome</keyword>
<evidence type="ECO:0000256" key="2">
    <source>
        <dbReference type="ARBA" id="ARBA00004482"/>
    </source>
</evidence>
<dbReference type="EMBL" id="HM119417">
    <property type="protein sequence ID" value="AEA30047.1"/>
    <property type="molecule type" value="Genomic_RNA"/>
</dbReference>
<keyword evidence="6" id="KW-1170">Fusion of virus membrane with host endosomal membrane</keyword>
<keyword evidence="18" id="KW-0325">Glycoprotein</keyword>
<evidence type="ECO:0000256" key="6">
    <source>
        <dbReference type="ARBA" id="ARBA00022510"/>
    </source>
</evidence>
<dbReference type="RefSeq" id="YP_010086073.1">
    <property type="nucleotide sequence ID" value="NC_055306.1"/>
</dbReference>
<evidence type="ECO:0000256" key="8">
    <source>
        <dbReference type="ARBA" id="ARBA00022595"/>
    </source>
</evidence>
<dbReference type="GO" id="GO:0044178">
    <property type="term" value="C:host cell Golgi membrane"/>
    <property type="evidence" value="ECO:0007669"/>
    <property type="project" value="UniProtKB-SubCell"/>
</dbReference>
<evidence type="ECO:0000259" key="27">
    <source>
        <dbReference type="Pfam" id="PF07246"/>
    </source>
</evidence>
<dbReference type="Pfam" id="PF19019">
    <property type="entry name" value="Phlebo_G2_C"/>
    <property type="match status" value="1"/>
</dbReference>
<feature type="transmembrane region" description="Helical" evidence="24">
    <location>
        <begin position="711"/>
        <end position="733"/>
    </location>
</feature>